<dbReference type="InterPro" id="IPR016621">
    <property type="entry name" value="UCP014543"/>
</dbReference>
<dbReference type="EMBL" id="SPSF01000050">
    <property type="protein sequence ID" value="MPQ64450.1"/>
    <property type="molecule type" value="Genomic_DNA"/>
</dbReference>
<dbReference type="RefSeq" id="WP_152753677.1">
    <property type="nucleotide sequence ID" value="NZ_JAHLDQ010000030.1"/>
</dbReference>
<gene>
    <name evidence="1" type="ORF">E4V82_20400</name>
</gene>
<accession>A0A5N7J6U3</accession>
<evidence type="ECO:0000313" key="1">
    <source>
        <dbReference type="EMBL" id="MPQ64450.1"/>
    </source>
</evidence>
<sequence>MDLINEKVILAYGLTGADEEKFNDLLVKQNILPCRVIKKNMGNVTIREVLRDVKKTEGNSQLPNEKLLIFSNFADKELYELIDDIRQIKSSDTILAAVTPTSINWTVSYLMHHLIAEREAYKKSK</sequence>
<dbReference type="Pfam" id="PF12646">
    <property type="entry name" value="DUF3783"/>
    <property type="match status" value="1"/>
</dbReference>
<comment type="caution">
    <text evidence="1">The sequence shown here is derived from an EMBL/GenBank/DDBJ whole genome shotgun (WGS) entry which is preliminary data.</text>
</comment>
<dbReference type="AlphaFoldDB" id="A0A5N7J6U3"/>
<name>A0A5N7J6U3_9CLOT</name>
<evidence type="ECO:0000313" key="2">
    <source>
        <dbReference type="Proteomes" id="UP000342249"/>
    </source>
</evidence>
<organism evidence="1 2">
    <name type="scientific">Clostridium estertheticum</name>
    <dbReference type="NCBI Taxonomy" id="238834"/>
    <lineage>
        <taxon>Bacteria</taxon>
        <taxon>Bacillati</taxon>
        <taxon>Bacillota</taxon>
        <taxon>Clostridia</taxon>
        <taxon>Eubacteriales</taxon>
        <taxon>Clostridiaceae</taxon>
        <taxon>Clostridium</taxon>
    </lineage>
</organism>
<reference evidence="1" key="1">
    <citation type="journal article" date="2019" name="Lett. Appl. Microbiol.">
        <title>A case of 'blown pack' spoilage of vacuum-packaged pork likely associated with Clostridium estertheticum in Canada.</title>
        <authorList>
            <person name="Zhang P."/>
            <person name="Ward P."/>
            <person name="McMullen L.M."/>
            <person name="Yang X."/>
        </authorList>
    </citation>
    <scope>NUCLEOTIDE SEQUENCE [LARGE SCALE GENOMIC DNA]</scope>
    <source>
        <strain evidence="1">MA19</strain>
    </source>
</reference>
<dbReference type="Proteomes" id="UP000342249">
    <property type="component" value="Unassembled WGS sequence"/>
</dbReference>
<proteinExistence type="predicted"/>
<protein>
    <submittedName>
        <fullName evidence="1">DUF3783 domain-containing protein</fullName>
    </submittedName>
</protein>